<feature type="region of interest" description="Disordered" evidence="1">
    <location>
        <begin position="1"/>
        <end position="49"/>
    </location>
</feature>
<reference evidence="2 3" key="1">
    <citation type="journal article" date="2018" name="IMA Fungus">
        <title>IMA Genome-F 10: Nine draft genome sequences of Claviceps purpurea s.lat., including C. arundinis, C. humidiphila, and C. cf. spartinae, pseudomolecules for the pitch canker pathogen Fusarium circinatum, draft genome of Davidsoniella eucalypti, Grosmannia galeiformis, Quambalaria eucalypti, and Teratosphaeria destructans.</title>
        <authorList>
            <person name="Wingfield B.D."/>
            <person name="Liu M."/>
            <person name="Nguyen H.D."/>
            <person name="Lane F.A."/>
            <person name="Morgan S.W."/>
            <person name="De Vos L."/>
            <person name="Wilken P.M."/>
            <person name="Duong T.A."/>
            <person name="Aylward J."/>
            <person name="Coetzee M.P."/>
            <person name="Dadej K."/>
            <person name="De Beer Z.W."/>
            <person name="Findlay W."/>
            <person name="Havenga M."/>
            <person name="Kolarik M."/>
            <person name="Menzies J.G."/>
            <person name="Naidoo K."/>
            <person name="Pochopski O."/>
            <person name="Shoukouhi P."/>
            <person name="Santana Q.C."/>
            <person name="Seifert K.A."/>
            <person name="Soal N."/>
            <person name="Steenkamp E.T."/>
            <person name="Tatham C.T."/>
            <person name="van der Nest M.A."/>
            <person name="Wingfield M.J."/>
        </authorList>
    </citation>
    <scope>NUCLEOTIDE SEQUENCE [LARGE SCALE GENOMIC DNA]</scope>
    <source>
        <strain evidence="2">CMW44962</strain>
    </source>
</reference>
<protein>
    <submittedName>
        <fullName evidence="2">Uncharacterized protein</fullName>
    </submittedName>
</protein>
<comment type="caution">
    <text evidence="2">The sequence shown here is derived from an EMBL/GenBank/DDBJ whole genome shotgun (WGS) entry which is preliminary data.</text>
</comment>
<gene>
    <name evidence="2" type="ORF">Tdes44962_MAKER04070</name>
</gene>
<proteinExistence type="predicted"/>
<accession>A0A9W7SNV5</accession>
<dbReference type="Proteomes" id="UP001138500">
    <property type="component" value="Unassembled WGS sequence"/>
</dbReference>
<organism evidence="2 3">
    <name type="scientific">Teratosphaeria destructans</name>
    <dbReference type="NCBI Taxonomy" id="418781"/>
    <lineage>
        <taxon>Eukaryota</taxon>
        <taxon>Fungi</taxon>
        <taxon>Dikarya</taxon>
        <taxon>Ascomycota</taxon>
        <taxon>Pezizomycotina</taxon>
        <taxon>Dothideomycetes</taxon>
        <taxon>Dothideomycetidae</taxon>
        <taxon>Mycosphaerellales</taxon>
        <taxon>Teratosphaeriaceae</taxon>
        <taxon>Teratosphaeria</taxon>
    </lineage>
</organism>
<dbReference type="OrthoDB" id="5328412at2759"/>
<reference evidence="2 3" key="2">
    <citation type="journal article" date="2021" name="Curr. Genet.">
        <title>Genetic response to nitrogen starvation in the aggressive Eucalyptus foliar pathogen Teratosphaeria destructans.</title>
        <authorList>
            <person name="Havenga M."/>
            <person name="Wingfield B.D."/>
            <person name="Wingfield M.J."/>
            <person name="Dreyer L.L."/>
            <person name="Roets F."/>
            <person name="Aylward J."/>
        </authorList>
    </citation>
    <scope>NUCLEOTIDE SEQUENCE [LARGE SCALE GENOMIC DNA]</scope>
    <source>
        <strain evidence="2">CMW44962</strain>
    </source>
</reference>
<dbReference type="AlphaFoldDB" id="A0A9W7SNV5"/>
<name>A0A9W7SNV5_9PEZI</name>
<keyword evidence="3" id="KW-1185">Reference proteome</keyword>
<evidence type="ECO:0000256" key="1">
    <source>
        <dbReference type="SAM" id="MobiDB-lite"/>
    </source>
</evidence>
<dbReference type="EMBL" id="RIBY02002090">
    <property type="protein sequence ID" value="KAH9825628.1"/>
    <property type="molecule type" value="Genomic_DNA"/>
</dbReference>
<dbReference type="Gene3D" id="1.25.40.10">
    <property type="entry name" value="Tetratricopeptide repeat domain"/>
    <property type="match status" value="1"/>
</dbReference>
<evidence type="ECO:0000313" key="2">
    <source>
        <dbReference type="EMBL" id="KAH9825628.1"/>
    </source>
</evidence>
<feature type="compositionally biased region" description="Acidic residues" evidence="1">
    <location>
        <begin position="25"/>
        <end position="38"/>
    </location>
</feature>
<sequence>MARSKESTRPLKKHKAKLRSAAPETEQDFQEAADLEEETGGKWRAGDPAKSGRAFVRALEIYDQALQRHPQSFDLAYNKARLELEITQRPALVAHIGLPLSELLKQTLLSHRYALRLNEENPDVLFNTSQVLIALAEQFLESDGHATDEAVTLLQEALEVLSACLSRQEMLLEQQRADFEEVEEGGGGVAVEADEKPVSTPIAEESGELATIESPVTPADLLDTVQASLSALNTLVSVADASALQTYGDMAQTLTESRAPAFISQLPAEEQGAARFQLAIDRASFIAALADAQYNAFTIEAETYLARLTTFDEIPNKDQHPEALQSEAGARSEFCRSIILRFDESADPSELPTEICWKQLSLAQTCYGKAAKLGPSTETYLSRGDAEMLRHRIATWPSGKVSDAIRKSAPTLVQNAETYYRGAAKLAGGDEGLREKALERLLVAALVRGVFYGVQLDKEVEERVRAGGEVVLTGLEGCVEEGLVDQQSAKKLAQALSN</sequence>
<dbReference type="SUPFAM" id="SSF48452">
    <property type="entry name" value="TPR-like"/>
    <property type="match status" value="1"/>
</dbReference>
<evidence type="ECO:0000313" key="3">
    <source>
        <dbReference type="Proteomes" id="UP001138500"/>
    </source>
</evidence>
<dbReference type="InterPro" id="IPR011990">
    <property type="entry name" value="TPR-like_helical_dom_sf"/>
</dbReference>